<protein>
    <recommendedName>
        <fullName evidence="4">Ecdysoneless</fullName>
    </recommendedName>
</protein>
<organism evidence="2 3">
    <name type="scientific">Ramalina farinacea</name>
    <dbReference type="NCBI Taxonomy" id="258253"/>
    <lineage>
        <taxon>Eukaryota</taxon>
        <taxon>Fungi</taxon>
        <taxon>Dikarya</taxon>
        <taxon>Ascomycota</taxon>
        <taxon>Pezizomycotina</taxon>
        <taxon>Lecanoromycetes</taxon>
        <taxon>OSLEUM clade</taxon>
        <taxon>Lecanoromycetidae</taxon>
        <taxon>Lecanorales</taxon>
        <taxon>Lecanorineae</taxon>
        <taxon>Ramalinaceae</taxon>
        <taxon>Ramalina</taxon>
    </lineage>
</organism>
<dbReference type="EMBL" id="JAPUFD010000001">
    <property type="protein sequence ID" value="MDI1484911.1"/>
    <property type="molecule type" value="Genomic_DNA"/>
</dbReference>
<name>A0AA43QE57_9LECA</name>
<evidence type="ECO:0008006" key="4">
    <source>
        <dbReference type="Google" id="ProtNLM"/>
    </source>
</evidence>
<dbReference type="Proteomes" id="UP001161017">
    <property type="component" value="Unassembled WGS sequence"/>
</dbReference>
<dbReference type="AlphaFoldDB" id="A0AA43QE57"/>
<feature type="region of interest" description="Disordered" evidence="1">
    <location>
        <begin position="353"/>
        <end position="373"/>
    </location>
</feature>
<dbReference type="Pfam" id="PF07093">
    <property type="entry name" value="SGT1"/>
    <property type="match status" value="1"/>
</dbReference>
<feature type="region of interest" description="Disordered" evidence="1">
    <location>
        <begin position="389"/>
        <end position="408"/>
    </location>
</feature>
<feature type="region of interest" description="Disordered" evidence="1">
    <location>
        <begin position="546"/>
        <end position="593"/>
    </location>
</feature>
<keyword evidence="3" id="KW-1185">Reference proteome</keyword>
<proteinExistence type="predicted"/>
<feature type="compositionally biased region" description="Basic and acidic residues" evidence="1">
    <location>
        <begin position="581"/>
        <end position="591"/>
    </location>
</feature>
<dbReference type="InterPro" id="IPR010770">
    <property type="entry name" value="Ecd"/>
</dbReference>
<dbReference type="PANTHER" id="PTHR13060">
    <property type="entry name" value="SGT1 PROTEIN HSGT1 SUPPRESSOR OF GCR2"/>
    <property type="match status" value="1"/>
</dbReference>
<dbReference type="PANTHER" id="PTHR13060:SF0">
    <property type="entry name" value="PROTEIN ECDYSONELESS HOMOLOG"/>
    <property type="match status" value="1"/>
</dbReference>
<evidence type="ECO:0000313" key="2">
    <source>
        <dbReference type="EMBL" id="MDI1484911.1"/>
    </source>
</evidence>
<evidence type="ECO:0000256" key="1">
    <source>
        <dbReference type="SAM" id="MobiDB-lite"/>
    </source>
</evidence>
<gene>
    <name evidence="2" type="ORF">OHK93_000045</name>
</gene>
<comment type="caution">
    <text evidence="2">The sequence shown here is derived from an EMBL/GenBank/DDBJ whole genome shotgun (WGS) entry which is preliminary data.</text>
</comment>
<feature type="compositionally biased region" description="Acidic residues" evidence="1">
    <location>
        <begin position="353"/>
        <end position="365"/>
    </location>
</feature>
<sequence>MAKAKTTEEFKWFGEGFDGFPRNLPDDSIEYSIYIVDPNLQDDEVRERLSQIKAAATALLQPLLKGFIWQRDGFTLAEDRKEGRRRLIGQTNFGDSIDDEWFIVYLLRELSKQFPTAWIRAVDTDGQFLLIEAADVLPVWLNPEITEFRVWLNQGKLLIIPLENARRHTRLDDGTSDNLSLDQALNWIADPKRSLQHSKKIEVQAFSRLQSYPHQIPGSQHHAYVVIPRKIAFLLHSKSLYVSPAVEAFYLRDPIAMKPLRSKDSSALIFPPSDLVTMSVAFTKVGFAQLRGQEFSAPPPWVAIIRRAGSEKRQSQLEVGMKLTCGFEMLVSDVHNQDNRYVREMKMLLDDLDTEDAQLPSDEEIRDWGTRDDDDTWLDIDYQEFDKELGGKRNADQPGGSSGFGDQGAQRNLRKIVQQFEHFLQDEDLDDMDDDDDDTNSNHESDDDSGIDSATPIHGGSAATNDEEDQFTAMMREMMGMPPNVMKEMMTNSDINKPQHSRNLDKTTVTQDRAETDSASEADGEGIRHVMEQTEMELREAGALDLHSQVEPSEALQSRKITGKGRVPKAQTFSKVAAHAPQREDSVKADTDDAEIDENLVKNLMQSMRNQAGMAGPASNLMSAMGSVENAEDEDVDR</sequence>
<feature type="region of interest" description="Disordered" evidence="1">
    <location>
        <begin position="495"/>
        <end position="524"/>
    </location>
</feature>
<feature type="region of interest" description="Disordered" evidence="1">
    <location>
        <begin position="425"/>
        <end position="465"/>
    </location>
</feature>
<accession>A0AA43QE57</accession>
<reference evidence="2" key="1">
    <citation type="journal article" date="2023" name="Genome Biol. Evol.">
        <title>First Whole Genome Sequence and Flow Cytometry Genome Size Data for the Lichen-Forming Fungus Ramalina farinacea (Ascomycota).</title>
        <authorList>
            <person name="Llewellyn T."/>
            <person name="Mian S."/>
            <person name="Hill R."/>
            <person name="Leitch I.J."/>
            <person name="Gaya E."/>
        </authorList>
    </citation>
    <scope>NUCLEOTIDE SEQUENCE</scope>
    <source>
        <strain evidence="2">LIQ254RAFAR</strain>
    </source>
</reference>
<dbReference type="GO" id="GO:0005634">
    <property type="term" value="C:nucleus"/>
    <property type="evidence" value="ECO:0007669"/>
    <property type="project" value="TreeGrafter"/>
</dbReference>
<evidence type="ECO:0000313" key="3">
    <source>
        <dbReference type="Proteomes" id="UP001161017"/>
    </source>
</evidence>
<feature type="compositionally biased region" description="Acidic residues" evidence="1">
    <location>
        <begin position="426"/>
        <end position="450"/>
    </location>
</feature>